<reference evidence="4 5" key="1">
    <citation type="submission" date="2020-07" db="EMBL/GenBank/DDBJ databases">
        <title>Alkalicella. sp. LB2 genome.</title>
        <authorList>
            <person name="Postec A."/>
            <person name="Quemeneur M."/>
        </authorList>
    </citation>
    <scope>NUCLEOTIDE SEQUENCE [LARGE SCALE GENOMIC DNA]</scope>
    <source>
        <strain evidence="4 5">LB2</strain>
    </source>
</reference>
<dbReference type="InterPro" id="IPR018911">
    <property type="entry name" value="Gmad2_Ig-like_dom"/>
</dbReference>
<sequence length="296" mass="33017">MKKKLLALTIIMLLGLTVLSACGNENAKPEGSNGLSDEINTPIGGENDSKDQEELDVADNDKEDEKQKEQDPKGNEQGQSKKEFVLENNAFKIYETQLDEVEGRLIVRGLARVFEATIQYEFEDGHYLFDKGFVTASEGAPGWGEFEIVLGLENVVNYSGVGTVIIYEESAKDGSRLHELHIPVEIPKSNDKYAVENQSFRVYEPIIDENNNLVVKGLARVFEGTIQYEFEDGHYLFDKGFVTASEGAPGWGEFEIVLDLDDVSNYYGTGTVILYEESAKDGSRLHEIHITVKFGK</sequence>
<feature type="signal peptide" evidence="2">
    <location>
        <begin position="1"/>
        <end position="23"/>
    </location>
</feature>
<accession>A0A7G9W5V5</accession>
<dbReference type="AlphaFoldDB" id="A0A7G9W5V5"/>
<feature type="domain" description="Bacterial spore germination immunoglobulin-like" evidence="3">
    <location>
        <begin position="211"/>
        <end position="283"/>
    </location>
</feature>
<dbReference type="PROSITE" id="PS51257">
    <property type="entry name" value="PROKAR_LIPOPROTEIN"/>
    <property type="match status" value="1"/>
</dbReference>
<keyword evidence="5" id="KW-1185">Reference proteome</keyword>
<name>A0A7G9W5V5_ALKCA</name>
<feature type="region of interest" description="Disordered" evidence="1">
    <location>
        <begin position="25"/>
        <end position="81"/>
    </location>
</feature>
<gene>
    <name evidence="4" type="ORF">HYG86_04405</name>
</gene>
<organism evidence="4 5">
    <name type="scientific">Alkalicella caledoniensis</name>
    <dbReference type="NCBI Taxonomy" id="2731377"/>
    <lineage>
        <taxon>Bacteria</taxon>
        <taxon>Bacillati</taxon>
        <taxon>Bacillota</taxon>
        <taxon>Clostridia</taxon>
        <taxon>Eubacteriales</taxon>
        <taxon>Proteinivoracaceae</taxon>
        <taxon>Alkalicella</taxon>
    </lineage>
</organism>
<dbReference type="Proteomes" id="UP000516160">
    <property type="component" value="Chromosome"/>
</dbReference>
<keyword evidence="2" id="KW-0732">Signal</keyword>
<feature type="compositionally biased region" description="Basic and acidic residues" evidence="1">
    <location>
        <begin position="59"/>
        <end position="81"/>
    </location>
</feature>
<dbReference type="KEGG" id="acae:HYG86_04405"/>
<dbReference type="Pfam" id="PF10648">
    <property type="entry name" value="Gmad2"/>
    <property type="match status" value="2"/>
</dbReference>
<feature type="domain" description="Bacterial spore germination immunoglobulin-like" evidence="3">
    <location>
        <begin position="99"/>
        <end position="175"/>
    </location>
</feature>
<feature type="chain" id="PRO_5038381242" evidence="2">
    <location>
        <begin position="24"/>
        <end position="296"/>
    </location>
</feature>
<evidence type="ECO:0000313" key="5">
    <source>
        <dbReference type="Proteomes" id="UP000516160"/>
    </source>
</evidence>
<evidence type="ECO:0000256" key="1">
    <source>
        <dbReference type="SAM" id="MobiDB-lite"/>
    </source>
</evidence>
<proteinExistence type="predicted"/>
<dbReference type="RefSeq" id="WP_213167730.1">
    <property type="nucleotide sequence ID" value="NZ_CP058559.1"/>
</dbReference>
<evidence type="ECO:0000259" key="3">
    <source>
        <dbReference type="Pfam" id="PF10648"/>
    </source>
</evidence>
<dbReference type="EMBL" id="CP058559">
    <property type="protein sequence ID" value="QNO14067.1"/>
    <property type="molecule type" value="Genomic_DNA"/>
</dbReference>
<protein>
    <submittedName>
        <fullName evidence="4">Gmad2 immunoglobulin-like domain-containing protein</fullName>
    </submittedName>
</protein>
<evidence type="ECO:0000313" key="4">
    <source>
        <dbReference type="EMBL" id="QNO14067.1"/>
    </source>
</evidence>
<evidence type="ECO:0000256" key="2">
    <source>
        <dbReference type="SAM" id="SignalP"/>
    </source>
</evidence>